<dbReference type="RefSeq" id="XP_040661352.1">
    <property type="nucleotide sequence ID" value="XM_040800469.1"/>
</dbReference>
<evidence type="ECO:0000256" key="2">
    <source>
        <dbReference type="ARBA" id="ARBA00022448"/>
    </source>
</evidence>
<dbReference type="Gene3D" id="3.40.50.1820">
    <property type="entry name" value="alpha/beta hydrolase"/>
    <property type="match status" value="1"/>
</dbReference>
<feature type="compositionally biased region" description="Basic and acidic residues" evidence="6">
    <location>
        <begin position="16"/>
        <end position="25"/>
    </location>
</feature>
<dbReference type="InterPro" id="IPR011701">
    <property type="entry name" value="MFS"/>
</dbReference>
<keyword evidence="4 7" id="KW-1133">Transmembrane helix</keyword>
<evidence type="ECO:0000313" key="9">
    <source>
        <dbReference type="EMBL" id="KYK62000.1"/>
    </source>
</evidence>
<evidence type="ECO:0000256" key="4">
    <source>
        <dbReference type="ARBA" id="ARBA00022989"/>
    </source>
</evidence>
<evidence type="ECO:0000256" key="1">
    <source>
        <dbReference type="ARBA" id="ARBA00004141"/>
    </source>
</evidence>
<proteinExistence type="predicted"/>
<keyword evidence="2" id="KW-0813">Transport</keyword>
<dbReference type="Pfam" id="PF05577">
    <property type="entry name" value="Peptidase_S28"/>
    <property type="match status" value="1"/>
</dbReference>
<dbReference type="InterPro" id="IPR005829">
    <property type="entry name" value="Sugar_transporter_CS"/>
</dbReference>
<feature type="transmembrane region" description="Helical" evidence="7">
    <location>
        <begin position="136"/>
        <end position="157"/>
    </location>
</feature>
<comment type="subcellular location">
    <subcellularLocation>
        <location evidence="1">Membrane</location>
        <topology evidence="1">Multi-pass membrane protein</topology>
    </subcellularLocation>
</comment>
<feature type="transmembrane region" description="Helical" evidence="7">
    <location>
        <begin position="285"/>
        <end position="307"/>
    </location>
</feature>
<feature type="transmembrane region" description="Helical" evidence="7">
    <location>
        <begin position="375"/>
        <end position="393"/>
    </location>
</feature>
<evidence type="ECO:0000259" key="8">
    <source>
        <dbReference type="PROSITE" id="PS50850"/>
    </source>
</evidence>
<organism evidence="9 10">
    <name type="scientific">Drechmeria coniospora</name>
    <name type="common">Nematophagous fungus</name>
    <name type="synonym">Meria coniospora</name>
    <dbReference type="NCBI Taxonomy" id="98403"/>
    <lineage>
        <taxon>Eukaryota</taxon>
        <taxon>Fungi</taxon>
        <taxon>Dikarya</taxon>
        <taxon>Ascomycota</taxon>
        <taxon>Pezizomycotina</taxon>
        <taxon>Sordariomycetes</taxon>
        <taxon>Hypocreomycetidae</taxon>
        <taxon>Hypocreales</taxon>
        <taxon>Ophiocordycipitaceae</taxon>
        <taxon>Drechmeria</taxon>
    </lineage>
</organism>
<dbReference type="EMBL" id="LAYC01000001">
    <property type="protein sequence ID" value="KYK62000.1"/>
    <property type="molecule type" value="Genomic_DNA"/>
</dbReference>
<dbReference type="GO" id="GO:0070008">
    <property type="term" value="F:serine-type exopeptidase activity"/>
    <property type="evidence" value="ECO:0007669"/>
    <property type="project" value="InterPro"/>
</dbReference>
<dbReference type="InterPro" id="IPR029058">
    <property type="entry name" value="AB_hydrolase_fold"/>
</dbReference>
<feature type="transmembrane region" description="Helical" evidence="7">
    <location>
        <begin position="169"/>
        <end position="193"/>
    </location>
</feature>
<dbReference type="PANTHER" id="PTHR23502:SF51">
    <property type="entry name" value="QUINIDINE RESISTANCE PROTEIN 1-RELATED"/>
    <property type="match status" value="1"/>
</dbReference>
<evidence type="ECO:0000256" key="3">
    <source>
        <dbReference type="ARBA" id="ARBA00022692"/>
    </source>
</evidence>
<dbReference type="GO" id="GO:0005886">
    <property type="term" value="C:plasma membrane"/>
    <property type="evidence" value="ECO:0007669"/>
    <property type="project" value="TreeGrafter"/>
</dbReference>
<comment type="caution">
    <text evidence="9">The sequence shown here is derived from an EMBL/GenBank/DDBJ whole genome shotgun (WGS) entry which is preliminary data.</text>
</comment>
<feature type="transmembrane region" description="Helical" evidence="7">
    <location>
        <begin position="44"/>
        <end position="67"/>
    </location>
</feature>
<reference evidence="9 10" key="1">
    <citation type="journal article" date="2016" name="Sci. Rep.">
        <title>Insights into Adaptations to a Near-Obligate Nematode Endoparasitic Lifestyle from the Finished Genome of Drechmeria coniospora.</title>
        <authorList>
            <person name="Zhang L."/>
            <person name="Zhou Z."/>
            <person name="Guo Q."/>
            <person name="Fokkens L."/>
            <person name="Miskei M."/>
            <person name="Pocsi I."/>
            <person name="Zhang W."/>
            <person name="Chen M."/>
            <person name="Wang L."/>
            <person name="Sun Y."/>
            <person name="Donzelli B.G."/>
            <person name="Gibson D.M."/>
            <person name="Nelson D.R."/>
            <person name="Luo J.G."/>
            <person name="Rep M."/>
            <person name="Liu H."/>
            <person name="Yang S."/>
            <person name="Wang J."/>
            <person name="Krasnoff S.B."/>
            <person name="Xu Y."/>
            <person name="Molnar I."/>
            <person name="Lin M."/>
        </authorList>
    </citation>
    <scope>NUCLEOTIDE SEQUENCE [LARGE SCALE GENOMIC DNA]</scope>
    <source>
        <strain evidence="9 10">ARSEF 6962</strain>
    </source>
</reference>
<dbReference type="InParanoid" id="A0A151GY35"/>
<dbReference type="GO" id="GO:0006508">
    <property type="term" value="P:proteolysis"/>
    <property type="evidence" value="ECO:0007669"/>
    <property type="project" value="InterPro"/>
</dbReference>
<dbReference type="InterPro" id="IPR036259">
    <property type="entry name" value="MFS_trans_sf"/>
</dbReference>
<evidence type="ECO:0000256" key="5">
    <source>
        <dbReference type="ARBA" id="ARBA00023136"/>
    </source>
</evidence>
<dbReference type="InterPro" id="IPR020846">
    <property type="entry name" value="MFS_dom"/>
</dbReference>
<feature type="transmembrane region" description="Helical" evidence="7">
    <location>
        <begin position="199"/>
        <end position="219"/>
    </location>
</feature>
<dbReference type="GO" id="GO:0022857">
    <property type="term" value="F:transmembrane transporter activity"/>
    <property type="evidence" value="ECO:0007669"/>
    <property type="project" value="InterPro"/>
</dbReference>
<sequence>MSHAEPVLENQPQEEEEKRMAHQKSEDVDVDMPYTLLSKNERRCITALIAFAAWFSTLSSFIFYPAISRIASDLGTTTQLIHITVTAYLLVSGVAPSILGGAADSFGRRPVYLLALTLYVGASIGCTLQNSLPALLVLRVAQAAGISATVSVAYGVVADIAPPSERGAYVGAVSFGITTAPSIGPVIGGALAHGPGWRWIFGFLAIASGVCLAAIMVCLPETNRGLVGNGGSKPPPYCNPLFTAIIRPWKRNHGLEAPLDLSKAGAGNPLKSLAMLGRKDTATNIVAGGILYVVYCCVHTSLSSTFIQVYSFNELQAGLVYLSFGAGAVLSTLVSAKLIDHDYHVTAKTHGLPEKHLNGDELLSFPIEKARMRSVCVPSVSSVAFTVLYGWLADKEVHFAAVLTVLFFMGWSIQTCFNIINTILIDINQDAPATAQAAFNLVRCILAAAFIACLQEMIDGIGLGWTFTILVGRFTALAGTSLATSVLALALTETAGDASTIHPPQMATPFSSATARGFGRFVKRAANPHTKSRTRMNFSFAVLARYYERSVWQLYYRLRRGESSDDLYRHIPGHGFISRLTRATGSIDLLLEHRQYRVGFLNSNVAVENLCFLSTELALADAAYFATHVEHPGLERRNLAAPDTPWIRHGGFYVGGLWAFAGNVYLDVFCGAISSLGVTEVVDEFWQHHAASGFYVTADYASTRQTLTDVVDKTPSSSDSRTPSKINSSLALASSGTMSVPSIRQALSTTFHPGGFLRTADDFDTFCTAIPSGSLFPKIKQLSSQLDRPLGRTRYGEEIRGRDATDTHANCIGYTKNLTAEDMSYSMNLPCRRQITFAYRANGPNHRLRVHSRSPSGARHLLRPHVCGHAAL</sequence>
<feature type="transmembrane region" description="Helical" evidence="7">
    <location>
        <begin position="111"/>
        <end position="130"/>
    </location>
</feature>
<feature type="domain" description="Major facilitator superfamily (MFS) profile" evidence="8">
    <location>
        <begin position="45"/>
        <end position="496"/>
    </location>
</feature>
<dbReference type="Gene3D" id="1.20.1250.20">
    <property type="entry name" value="MFS general substrate transporter like domains"/>
    <property type="match status" value="1"/>
</dbReference>
<gene>
    <name evidence="9" type="ORF">DCS_03145</name>
</gene>
<feature type="transmembrane region" description="Helical" evidence="7">
    <location>
        <begin position="399"/>
        <end position="425"/>
    </location>
</feature>
<dbReference type="PROSITE" id="PS00216">
    <property type="entry name" value="SUGAR_TRANSPORT_1"/>
    <property type="match status" value="1"/>
</dbReference>
<keyword evidence="10" id="KW-1185">Reference proteome</keyword>
<keyword evidence="5 7" id="KW-0472">Membrane</keyword>
<feature type="region of interest" description="Disordered" evidence="6">
    <location>
        <begin position="1"/>
        <end position="25"/>
    </location>
</feature>
<dbReference type="AlphaFoldDB" id="A0A151GY35"/>
<dbReference type="GO" id="GO:0140115">
    <property type="term" value="P:export across plasma membrane"/>
    <property type="evidence" value="ECO:0007669"/>
    <property type="project" value="UniProtKB-ARBA"/>
</dbReference>
<dbReference type="Pfam" id="PF07690">
    <property type="entry name" value="MFS_1"/>
    <property type="match status" value="1"/>
</dbReference>
<dbReference type="InterPro" id="IPR008758">
    <property type="entry name" value="Peptidase_S28"/>
</dbReference>
<dbReference type="STRING" id="98403.A0A151GY35"/>
<dbReference type="Proteomes" id="UP000076580">
    <property type="component" value="Chromosome 01"/>
</dbReference>
<dbReference type="GO" id="GO:0042908">
    <property type="term" value="P:xenobiotic transport"/>
    <property type="evidence" value="ECO:0007669"/>
    <property type="project" value="UniProtKB-ARBA"/>
</dbReference>
<dbReference type="PROSITE" id="PS50850">
    <property type="entry name" value="MFS"/>
    <property type="match status" value="1"/>
</dbReference>
<dbReference type="PANTHER" id="PTHR23502">
    <property type="entry name" value="MAJOR FACILITATOR SUPERFAMILY"/>
    <property type="match status" value="1"/>
</dbReference>
<feature type="transmembrane region" description="Helical" evidence="7">
    <location>
        <begin position="437"/>
        <end position="458"/>
    </location>
</feature>
<dbReference type="FunFam" id="1.20.1250.20:FF:000172">
    <property type="entry name" value="MFS multidrug resistance transporter"/>
    <property type="match status" value="1"/>
</dbReference>
<evidence type="ECO:0000256" key="7">
    <source>
        <dbReference type="SAM" id="Phobius"/>
    </source>
</evidence>
<name>A0A151GY35_DRECN</name>
<feature type="transmembrane region" description="Helical" evidence="7">
    <location>
        <begin position="79"/>
        <end position="99"/>
    </location>
</feature>
<keyword evidence="3 7" id="KW-0812">Transmembrane</keyword>
<dbReference type="FunCoup" id="A0A151GY35">
    <property type="interactions" value="46"/>
</dbReference>
<accession>A0A151GY35</accession>
<evidence type="ECO:0000313" key="10">
    <source>
        <dbReference type="Proteomes" id="UP000076580"/>
    </source>
</evidence>
<dbReference type="GeneID" id="63715788"/>
<evidence type="ECO:0000256" key="6">
    <source>
        <dbReference type="SAM" id="MobiDB-lite"/>
    </source>
</evidence>
<protein>
    <recommendedName>
        <fullName evidence="8">Major facilitator superfamily (MFS) profile domain-containing protein</fullName>
    </recommendedName>
</protein>
<feature type="transmembrane region" description="Helical" evidence="7">
    <location>
        <begin position="319"/>
        <end position="339"/>
    </location>
</feature>
<dbReference type="SUPFAM" id="SSF103473">
    <property type="entry name" value="MFS general substrate transporter"/>
    <property type="match status" value="1"/>
</dbReference>